<keyword evidence="3" id="KW-1185">Reference proteome</keyword>
<feature type="transmembrane region" description="Helical" evidence="1">
    <location>
        <begin position="19"/>
        <end position="39"/>
    </location>
</feature>
<keyword evidence="1" id="KW-0812">Transmembrane</keyword>
<feature type="transmembrane region" description="Helical" evidence="1">
    <location>
        <begin position="78"/>
        <end position="100"/>
    </location>
</feature>
<keyword evidence="1" id="KW-1133">Transmembrane helix</keyword>
<dbReference type="AlphaFoldDB" id="A0A7W7Y8U0"/>
<gene>
    <name evidence="2" type="ORF">HNQ65_001183</name>
</gene>
<evidence type="ECO:0000256" key="1">
    <source>
        <dbReference type="SAM" id="Phobius"/>
    </source>
</evidence>
<feature type="transmembrane region" description="Helical" evidence="1">
    <location>
        <begin position="192"/>
        <end position="210"/>
    </location>
</feature>
<dbReference type="Proteomes" id="UP000590740">
    <property type="component" value="Unassembled WGS sequence"/>
</dbReference>
<protein>
    <submittedName>
        <fullName evidence="2">Putative membrane protein YphA (DoxX/SURF4 family)</fullName>
    </submittedName>
</protein>
<dbReference type="RefSeq" id="WP_184338554.1">
    <property type="nucleotide sequence ID" value="NZ_JACHIG010000002.1"/>
</dbReference>
<feature type="transmembrane region" description="Helical" evidence="1">
    <location>
        <begin position="261"/>
        <end position="283"/>
    </location>
</feature>
<accession>A0A7W7Y8U0</accession>
<keyword evidence="1" id="KW-0472">Membrane</keyword>
<feature type="transmembrane region" description="Helical" evidence="1">
    <location>
        <begin position="120"/>
        <end position="139"/>
    </location>
</feature>
<reference evidence="2 3" key="1">
    <citation type="submission" date="2020-08" db="EMBL/GenBank/DDBJ databases">
        <title>Genomic Encyclopedia of Type Strains, Phase IV (KMG-IV): sequencing the most valuable type-strain genomes for metagenomic binning, comparative biology and taxonomic classification.</title>
        <authorList>
            <person name="Goeker M."/>
        </authorList>
    </citation>
    <scope>NUCLEOTIDE SEQUENCE [LARGE SCALE GENOMIC DNA]</scope>
    <source>
        <strain evidence="2 3">DSM 12252</strain>
    </source>
</reference>
<feature type="transmembrane region" description="Helical" evidence="1">
    <location>
        <begin position="159"/>
        <end position="185"/>
    </location>
</feature>
<evidence type="ECO:0000313" key="2">
    <source>
        <dbReference type="EMBL" id="MBB5031615.1"/>
    </source>
</evidence>
<dbReference type="EMBL" id="JACHIG010000002">
    <property type="protein sequence ID" value="MBB5031615.1"/>
    <property type="molecule type" value="Genomic_DNA"/>
</dbReference>
<evidence type="ECO:0000313" key="3">
    <source>
        <dbReference type="Proteomes" id="UP000590740"/>
    </source>
</evidence>
<comment type="caution">
    <text evidence="2">The sequence shown here is derived from an EMBL/GenBank/DDBJ whole genome shotgun (WGS) entry which is preliminary data.</text>
</comment>
<sequence length="432" mass="48547">MTDAQTLPSLPFHGQLKRFFGHCVAAFFVISMFEPFGIFGQLTLTEHLGVPALVKWAGRILFGLDIKTLPGGSGDTTFNYVAVFCYAVLALLSAAVWCIADRRARQDALIHDWLRSMVRLYLAAMMMFYGIHKAIPLQFGRIGPVDLLQPVGQQSPMGMLWRFMATSPAYTMFSGLVEVLAGVLLAFRRTSLVGALITLGVMAQVVALNFCYDVPVKLFSSRLFLMSLFVAAPHASRLYDFFILNRATEAEPMRPRFTRKWLNALSFSLKWVVIVGFPSLLILTMQQHLQAVWKGTRSERLEGVWKVDEFRLGGEVLPPLATDGRRWSHLILQHYSNGDTNAVCQLMTGKEEWHAARLDLGANRLSFKSSGSEAKKKPAVDFALKQDSSTQITLNGNLLDKPVSIKMHRLPDKDFMLISRGFHWINESPFIR</sequence>
<name>A0A7W7Y8U0_9BACT</name>
<proteinExistence type="predicted"/>
<organism evidence="2 3">
    <name type="scientific">Prosthecobacter vanneervenii</name>
    <dbReference type="NCBI Taxonomy" id="48466"/>
    <lineage>
        <taxon>Bacteria</taxon>
        <taxon>Pseudomonadati</taxon>
        <taxon>Verrucomicrobiota</taxon>
        <taxon>Verrucomicrobiia</taxon>
        <taxon>Verrucomicrobiales</taxon>
        <taxon>Verrucomicrobiaceae</taxon>
        <taxon>Prosthecobacter</taxon>
    </lineage>
</organism>
<feature type="transmembrane region" description="Helical" evidence="1">
    <location>
        <begin position="222"/>
        <end position="240"/>
    </location>
</feature>